<dbReference type="PANTHER" id="PTHR20861">
    <property type="entry name" value="HOMOSERINE/4-DIPHOSPHOCYTIDYL-2-C-METHYL-D-ERYTHRITOL KINASE"/>
    <property type="match status" value="1"/>
</dbReference>
<comment type="subcellular location">
    <subcellularLocation>
        <location evidence="13">Cytoplasm</location>
    </subcellularLocation>
</comment>
<evidence type="ECO:0000256" key="2">
    <source>
        <dbReference type="ARBA" id="ARBA00007370"/>
    </source>
</evidence>
<dbReference type="EMBL" id="SLXT01000017">
    <property type="protein sequence ID" value="TCP63583.1"/>
    <property type="molecule type" value="Genomic_DNA"/>
</dbReference>
<evidence type="ECO:0000256" key="1">
    <source>
        <dbReference type="ARBA" id="ARBA00005015"/>
    </source>
</evidence>
<dbReference type="AlphaFoldDB" id="A0A4R2RKF6"/>
<dbReference type="Pfam" id="PF00288">
    <property type="entry name" value="GHMP_kinases_N"/>
    <property type="match status" value="1"/>
</dbReference>
<dbReference type="SUPFAM" id="SSF55060">
    <property type="entry name" value="GHMP Kinase, C-terminal domain"/>
    <property type="match status" value="1"/>
</dbReference>
<dbReference type="InterPro" id="IPR006203">
    <property type="entry name" value="GHMP_knse_ATP-bd_CS"/>
</dbReference>
<keyword evidence="8 13" id="KW-0547">Nucleotide-binding</keyword>
<evidence type="ECO:0000256" key="13">
    <source>
        <dbReference type="HAMAP-Rule" id="MF_00384"/>
    </source>
</evidence>
<dbReference type="InterPro" id="IPR014721">
    <property type="entry name" value="Ribsml_uS5_D2-typ_fold_subgr"/>
</dbReference>
<feature type="domain" description="GHMP kinase N-terminal" evidence="14">
    <location>
        <begin position="69"/>
        <end position="151"/>
    </location>
</feature>
<dbReference type="PANTHER" id="PTHR20861:SF1">
    <property type="entry name" value="HOMOSERINE KINASE"/>
    <property type="match status" value="1"/>
</dbReference>
<dbReference type="Gene3D" id="3.30.70.890">
    <property type="entry name" value="GHMP kinase, C-terminal domain"/>
    <property type="match status" value="1"/>
</dbReference>
<evidence type="ECO:0000256" key="11">
    <source>
        <dbReference type="ARBA" id="ARBA00049375"/>
    </source>
</evidence>
<keyword evidence="17" id="KW-1185">Reference proteome</keyword>
<keyword evidence="10 13" id="KW-0067">ATP-binding</keyword>
<evidence type="ECO:0000313" key="17">
    <source>
        <dbReference type="Proteomes" id="UP000294813"/>
    </source>
</evidence>
<accession>A0A4R2RKF6</accession>
<organism evidence="16 17">
    <name type="scientific">Heliophilum fasciatum</name>
    <dbReference type="NCBI Taxonomy" id="35700"/>
    <lineage>
        <taxon>Bacteria</taxon>
        <taxon>Bacillati</taxon>
        <taxon>Bacillota</taxon>
        <taxon>Clostridia</taxon>
        <taxon>Eubacteriales</taxon>
        <taxon>Heliobacteriaceae</taxon>
        <taxon>Heliophilum</taxon>
    </lineage>
</organism>
<keyword evidence="9 13" id="KW-0418">Kinase</keyword>
<keyword evidence="7 13" id="KW-0791">Threonine biosynthesis</keyword>
<dbReference type="SUPFAM" id="SSF54211">
    <property type="entry name" value="Ribosomal protein S5 domain 2-like"/>
    <property type="match status" value="1"/>
</dbReference>
<dbReference type="OrthoDB" id="9769912at2"/>
<feature type="binding site" evidence="13">
    <location>
        <begin position="98"/>
        <end position="108"/>
    </location>
    <ligand>
        <name>ATP</name>
        <dbReference type="ChEBI" id="CHEBI:30616"/>
    </ligand>
</feature>
<evidence type="ECO:0000256" key="4">
    <source>
        <dbReference type="ARBA" id="ARBA00017858"/>
    </source>
</evidence>
<comment type="pathway">
    <text evidence="1 13">Amino-acid biosynthesis; L-threonine biosynthesis; L-threonine from L-aspartate: step 4/5.</text>
</comment>
<evidence type="ECO:0000256" key="12">
    <source>
        <dbReference type="ARBA" id="ARBA00049954"/>
    </source>
</evidence>
<evidence type="ECO:0000256" key="7">
    <source>
        <dbReference type="ARBA" id="ARBA00022697"/>
    </source>
</evidence>
<evidence type="ECO:0000256" key="6">
    <source>
        <dbReference type="ARBA" id="ARBA00022679"/>
    </source>
</evidence>
<sequence>MSSRQQVHPQKERVRIQVPATTANLGPGFDTLGMALELFNIVELQAMPSGVQIEVEGEGAASIPRSESNIVLRVIRKVWQKAGVTPAGLHLRLINHIPVARGLGSSAAALVGGAVAANEMYGNPLTDQEILEIVTEFEGHPDNVAPALFGGIVVSAMVHGEGNNEVISRKIPPPYGMRAVVAIPNFHLSTKQARSVLPTAVPYKDAVFNVSRISMLIMALVHNDWELLAKVMDDRLHQPYRQELIPGMQDVFASAQQAGAFAAVLSGAGPTLIAFARENTEDIAAAMQAAFGRHGVQCQTMDLKPCPVGAEPINPYQPI</sequence>
<evidence type="ECO:0000256" key="10">
    <source>
        <dbReference type="ARBA" id="ARBA00022840"/>
    </source>
</evidence>
<dbReference type="GO" id="GO:0009088">
    <property type="term" value="P:threonine biosynthetic process"/>
    <property type="evidence" value="ECO:0007669"/>
    <property type="project" value="UniProtKB-UniRule"/>
</dbReference>
<keyword evidence="6 13" id="KW-0808">Transferase</keyword>
<comment type="caution">
    <text evidence="16">The sequence shown here is derived from an EMBL/GenBank/DDBJ whole genome shotgun (WGS) entry which is preliminary data.</text>
</comment>
<dbReference type="GO" id="GO:0004413">
    <property type="term" value="F:homoserine kinase activity"/>
    <property type="evidence" value="ECO:0007669"/>
    <property type="project" value="UniProtKB-UniRule"/>
</dbReference>
<dbReference type="PROSITE" id="PS00627">
    <property type="entry name" value="GHMP_KINASES_ATP"/>
    <property type="match status" value="1"/>
</dbReference>
<keyword evidence="5 13" id="KW-0028">Amino-acid biosynthesis</keyword>
<feature type="domain" description="GHMP kinase C-terminal" evidence="15">
    <location>
        <begin position="219"/>
        <end position="291"/>
    </location>
</feature>
<dbReference type="InterPro" id="IPR013750">
    <property type="entry name" value="GHMP_kinase_C_dom"/>
</dbReference>
<dbReference type="InterPro" id="IPR036554">
    <property type="entry name" value="GHMP_kinase_C_sf"/>
</dbReference>
<proteinExistence type="inferred from homology"/>
<comment type="function">
    <text evidence="12 13">Catalyzes the ATP-dependent phosphorylation of L-homoserine to L-homoserine phosphate.</text>
</comment>
<evidence type="ECO:0000256" key="9">
    <source>
        <dbReference type="ARBA" id="ARBA00022777"/>
    </source>
</evidence>
<evidence type="ECO:0000256" key="3">
    <source>
        <dbReference type="ARBA" id="ARBA00012078"/>
    </source>
</evidence>
<dbReference type="PIRSF" id="PIRSF000676">
    <property type="entry name" value="Homoser_kin"/>
    <property type="match status" value="1"/>
</dbReference>
<evidence type="ECO:0000256" key="5">
    <source>
        <dbReference type="ARBA" id="ARBA00022605"/>
    </source>
</evidence>
<dbReference type="HAMAP" id="MF_00384">
    <property type="entry name" value="Homoser_kinase"/>
    <property type="match status" value="1"/>
</dbReference>
<dbReference type="NCBIfam" id="NF002288">
    <property type="entry name" value="PRK01212.1-4"/>
    <property type="match status" value="1"/>
</dbReference>
<dbReference type="InterPro" id="IPR000870">
    <property type="entry name" value="Homoserine_kinase"/>
</dbReference>
<dbReference type="Gene3D" id="3.30.230.10">
    <property type="match status" value="1"/>
</dbReference>
<evidence type="ECO:0000313" key="16">
    <source>
        <dbReference type="EMBL" id="TCP63583.1"/>
    </source>
</evidence>
<protein>
    <recommendedName>
        <fullName evidence="4 13">Homoserine kinase</fullName>
        <shortName evidence="13">HK</shortName>
        <shortName evidence="13">HSK</shortName>
        <ecNumber evidence="3 13">2.7.1.39</ecNumber>
    </recommendedName>
</protein>
<dbReference type="InterPro" id="IPR006204">
    <property type="entry name" value="GHMP_kinase_N_dom"/>
</dbReference>
<comment type="similarity">
    <text evidence="2 13">Belongs to the GHMP kinase family. Homoserine kinase subfamily.</text>
</comment>
<dbReference type="UniPathway" id="UPA00050">
    <property type="reaction ID" value="UER00064"/>
</dbReference>
<dbReference type="InterPro" id="IPR020568">
    <property type="entry name" value="Ribosomal_Su5_D2-typ_SF"/>
</dbReference>
<dbReference type="GO" id="GO:0005524">
    <property type="term" value="F:ATP binding"/>
    <property type="evidence" value="ECO:0007669"/>
    <property type="project" value="UniProtKB-UniRule"/>
</dbReference>
<dbReference type="EC" id="2.7.1.39" evidence="3 13"/>
<evidence type="ECO:0000259" key="15">
    <source>
        <dbReference type="Pfam" id="PF08544"/>
    </source>
</evidence>
<gene>
    <name evidence="13" type="primary">thrB</name>
    <name evidence="16" type="ORF">EDD73_1178</name>
</gene>
<dbReference type="RefSeq" id="WP_131919573.1">
    <property type="nucleotide sequence ID" value="NZ_JAOQNU010000016.1"/>
</dbReference>
<dbReference type="NCBIfam" id="TIGR00191">
    <property type="entry name" value="thrB"/>
    <property type="match status" value="1"/>
</dbReference>
<reference evidence="16 17" key="1">
    <citation type="submission" date="2019-03" db="EMBL/GenBank/DDBJ databases">
        <title>Genomic Encyclopedia of Type Strains, Phase IV (KMG-IV): sequencing the most valuable type-strain genomes for metagenomic binning, comparative biology and taxonomic classification.</title>
        <authorList>
            <person name="Goeker M."/>
        </authorList>
    </citation>
    <scope>NUCLEOTIDE SEQUENCE [LARGE SCALE GENOMIC DNA]</scope>
    <source>
        <strain evidence="16 17">DSM 11170</strain>
    </source>
</reference>
<comment type="catalytic activity">
    <reaction evidence="11 13">
        <text>L-homoserine + ATP = O-phospho-L-homoserine + ADP + H(+)</text>
        <dbReference type="Rhea" id="RHEA:13985"/>
        <dbReference type="ChEBI" id="CHEBI:15378"/>
        <dbReference type="ChEBI" id="CHEBI:30616"/>
        <dbReference type="ChEBI" id="CHEBI:57476"/>
        <dbReference type="ChEBI" id="CHEBI:57590"/>
        <dbReference type="ChEBI" id="CHEBI:456216"/>
        <dbReference type="EC" id="2.7.1.39"/>
    </reaction>
</comment>
<dbReference type="PRINTS" id="PR00958">
    <property type="entry name" value="HOMSERKINASE"/>
</dbReference>
<evidence type="ECO:0000256" key="8">
    <source>
        <dbReference type="ARBA" id="ARBA00022741"/>
    </source>
</evidence>
<dbReference type="GO" id="GO:0005737">
    <property type="term" value="C:cytoplasm"/>
    <property type="evidence" value="ECO:0007669"/>
    <property type="project" value="UniProtKB-SubCell"/>
</dbReference>
<keyword evidence="13" id="KW-0963">Cytoplasm</keyword>
<dbReference type="Proteomes" id="UP000294813">
    <property type="component" value="Unassembled WGS sequence"/>
</dbReference>
<dbReference type="Pfam" id="PF08544">
    <property type="entry name" value="GHMP_kinases_C"/>
    <property type="match status" value="1"/>
</dbReference>
<evidence type="ECO:0000259" key="14">
    <source>
        <dbReference type="Pfam" id="PF00288"/>
    </source>
</evidence>
<name>A0A4R2RKF6_9FIRM</name>